<dbReference type="InterPro" id="IPR015421">
    <property type="entry name" value="PyrdxlP-dep_Trfase_major"/>
</dbReference>
<name>A0ABY5HKK2_9GAMM</name>
<dbReference type="PANTHER" id="PTHR42832:SF1">
    <property type="entry name" value="GLUTAMATE-PYRUVATE AMINOTRANSFERASE ALAC"/>
    <property type="match status" value="1"/>
</dbReference>
<dbReference type="CDD" id="cd00609">
    <property type="entry name" value="AAT_like"/>
    <property type="match status" value="1"/>
</dbReference>
<reference evidence="5" key="1">
    <citation type="submission" date="2021-04" db="EMBL/GenBank/DDBJ databases">
        <title>Oceanospirillales bacteria with DddD are important DMSP degraders in coastal seawater.</title>
        <authorList>
            <person name="Liu J."/>
        </authorList>
    </citation>
    <scope>NUCLEOTIDE SEQUENCE</scope>
    <source>
        <strain evidence="5">D13-1</strain>
    </source>
</reference>
<dbReference type="InterPro" id="IPR015422">
    <property type="entry name" value="PyrdxlP-dep_Trfase_small"/>
</dbReference>
<dbReference type="EC" id="2.6.1.2" evidence="5"/>
<dbReference type="InterPro" id="IPR004839">
    <property type="entry name" value="Aminotransferase_I/II_large"/>
</dbReference>
<evidence type="ECO:0000259" key="4">
    <source>
        <dbReference type="Pfam" id="PF00155"/>
    </source>
</evidence>
<evidence type="ECO:0000256" key="2">
    <source>
        <dbReference type="ARBA" id="ARBA00022576"/>
    </source>
</evidence>
<dbReference type="EMBL" id="CP073347">
    <property type="protein sequence ID" value="UTW11750.1"/>
    <property type="molecule type" value="Genomic_DNA"/>
</dbReference>
<dbReference type="RefSeq" id="WP_255853792.1">
    <property type="nucleotide sequence ID" value="NZ_CP073347.1"/>
</dbReference>
<evidence type="ECO:0000256" key="1">
    <source>
        <dbReference type="ARBA" id="ARBA00001933"/>
    </source>
</evidence>
<sequence length="421" mass="46787">MTQDTSVPPVHHFTRIERLPPYVFNITAELKMAARRRGEDIIDFSMGNPDGPTPPHIVEKLCTVAKRENTHGYSTSRGIPRLRRAISRWYAERYQVEIDPEEEAIVTIGSKEGLAHLMLATVDHGDTVLVPNPSYPIHIYGAVIAGAQVRSVPLIPGVDFFVELERAIRESIPKPKMIILGFPSNPTAQCVELDFFERVVALARQYGVLVVHDLAYADIVYDGWKAPSIMQVPGAKDIAVEFFTLSKSYNMAGWRIGFMVGNRELVNALGRIKSYHDYGTFTPLQVAAIEALEGDQQCVLDIAEQYRLRRNALVKGLHEAGWMVDIPKASMYVWARIPEPYRALGSLEFAKKLLSDAKVCVSPGIGFGDYGDDYVRFALIENQNRIRQAVRGIKSMLRADGLIQPVATAPASPGTKQPANS</sequence>
<evidence type="ECO:0000256" key="3">
    <source>
        <dbReference type="ARBA" id="ARBA00022679"/>
    </source>
</evidence>
<dbReference type="SUPFAM" id="SSF53383">
    <property type="entry name" value="PLP-dependent transferases"/>
    <property type="match status" value="1"/>
</dbReference>
<evidence type="ECO:0000313" key="5">
    <source>
        <dbReference type="EMBL" id="UTW11750.1"/>
    </source>
</evidence>
<dbReference type="Pfam" id="PF00155">
    <property type="entry name" value="Aminotran_1_2"/>
    <property type="match status" value="1"/>
</dbReference>
<dbReference type="Gene3D" id="3.90.1150.10">
    <property type="entry name" value="Aspartate Aminotransferase, domain 1"/>
    <property type="match status" value="1"/>
</dbReference>
<dbReference type="PANTHER" id="PTHR42832">
    <property type="entry name" value="AMINO ACID AMINOTRANSFERASE"/>
    <property type="match status" value="1"/>
</dbReference>
<protein>
    <submittedName>
        <fullName evidence="5">Alanine transaminase</fullName>
        <ecNumber evidence="5">2.6.1.2</ecNumber>
    </submittedName>
</protein>
<accession>A0ABY5HKK2</accession>
<keyword evidence="2 5" id="KW-0032">Aminotransferase</keyword>
<comment type="cofactor">
    <cofactor evidence="1">
        <name>pyridoxal 5'-phosphate</name>
        <dbReference type="ChEBI" id="CHEBI:597326"/>
    </cofactor>
</comment>
<dbReference type="InterPro" id="IPR050881">
    <property type="entry name" value="LL-DAP_aminotransferase"/>
</dbReference>
<keyword evidence="3 5" id="KW-0808">Transferase</keyword>
<keyword evidence="6" id="KW-1185">Reference proteome</keyword>
<dbReference type="Proteomes" id="UP001058461">
    <property type="component" value="Chromosome"/>
</dbReference>
<evidence type="ECO:0000313" key="6">
    <source>
        <dbReference type="Proteomes" id="UP001058461"/>
    </source>
</evidence>
<dbReference type="GO" id="GO:0004021">
    <property type="term" value="F:L-alanine:2-oxoglutarate aminotransferase activity"/>
    <property type="evidence" value="ECO:0007669"/>
    <property type="project" value="UniProtKB-EC"/>
</dbReference>
<feature type="domain" description="Aminotransferase class I/classII large" evidence="4">
    <location>
        <begin position="40"/>
        <end position="380"/>
    </location>
</feature>
<dbReference type="NCBIfam" id="NF006033">
    <property type="entry name" value="PRK08175.1"/>
    <property type="match status" value="1"/>
</dbReference>
<proteinExistence type="predicted"/>
<dbReference type="InterPro" id="IPR015424">
    <property type="entry name" value="PyrdxlP-dep_Trfase"/>
</dbReference>
<organism evidence="5 6">
    <name type="scientific">Marinobacterium rhizophilum</name>
    <dbReference type="NCBI Taxonomy" id="420402"/>
    <lineage>
        <taxon>Bacteria</taxon>
        <taxon>Pseudomonadati</taxon>
        <taxon>Pseudomonadota</taxon>
        <taxon>Gammaproteobacteria</taxon>
        <taxon>Oceanospirillales</taxon>
        <taxon>Oceanospirillaceae</taxon>
        <taxon>Marinobacterium</taxon>
    </lineage>
</organism>
<dbReference type="Gene3D" id="3.40.640.10">
    <property type="entry name" value="Type I PLP-dependent aspartate aminotransferase-like (Major domain)"/>
    <property type="match status" value="1"/>
</dbReference>
<gene>
    <name evidence="5" type="primary">alaC</name>
    <name evidence="5" type="ORF">KDW95_21270</name>
</gene>